<feature type="coiled-coil region" evidence="1">
    <location>
        <begin position="456"/>
        <end position="523"/>
    </location>
</feature>
<sequence>MGRISDAYQRLKSQRHPDGQRESPGEDARTGAQRAYESVGYDGRYQQPPPRSHGSRSSRGPQRTTPDAQHSSRKVASARDNSLRPERTRTSELDQQGPRMSRSSHDKPLPLEPGDEGMLARSWLRDEDGMELNKNISPEPGPGPPVLCRVTDVSEISGPWKDKESQKIGIRRPGEDSSDSIAVMGKIYHHLRRAKIEFPSAHFEKDIPHACLPEDIETALLDLIRAYKSIYQGAHDLKEALEAKQAEYKSLQTKFNNDSAQKMSDFEDKILALKGGNEKEITALKRDNEEEITALKRDNEKEKVRLEATVSVLREQHTSWEQRLDDKMTKIQQEHQSEKDTMADDYKLQIQRLESEMGLLKDRHESEVNKLVQQHRVQLAIFESATEAEMIEMRKDFDNQMAQSQESLRAMKEHYKARLVEAGDQHVEEKRQMASSFNARNDQMNRDFLNEKARLSSILESQRETYETRLTDLRKRSEDDKQQMVAEHQNEKARLSSILESQRETYETRLTDLRKRSEDDKQQMVTEHQIEKAKLEKGFNGEKAAMERNIQATKDDFRMRSGNIQDKHDREMDRKVKEIEKIKKEHGAEKNKIKELHDAEKKKMKELHDAEKVALEIKREEEHKSLSVVIGALSASAKKEVSASGVLRLVFERDRKSTGAFVPCPRPTKDSEKWRHETMSGCLEVISQPLMEWDLNYNMKRSYELSVKEAIEDVSQELGRVTPVSDSDKQKMGDLVRKAAKL</sequence>
<feature type="coiled-coil region" evidence="1">
    <location>
        <begin position="343"/>
        <end position="370"/>
    </location>
</feature>
<reference evidence="3" key="1">
    <citation type="submission" date="2021-03" db="EMBL/GenBank/DDBJ databases">
        <title>Comparative genomics and phylogenomic investigation of the class Geoglossomycetes provide insights into ecological specialization and systematics.</title>
        <authorList>
            <person name="Melie T."/>
            <person name="Pirro S."/>
            <person name="Miller A.N."/>
            <person name="Quandt A."/>
        </authorList>
    </citation>
    <scope>NUCLEOTIDE SEQUENCE</scope>
    <source>
        <strain evidence="3">GBOQ0MN5Z8</strain>
    </source>
</reference>
<evidence type="ECO:0000256" key="2">
    <source>
        <dbReference type="SAM" id="MobiDB-lite"/>
    </source>
</evidence>
<dbReference type="AlphaFoldDB" id="A0A9P8L393"/>
<feature type="region of interest" description="Disordered" evidence="2">
    <location>
        <begin position="722"/>
        <end position="742"/>
    </location>
</feature>
<proteinExistence type="predicted"/>
<keyword evidence="1" id="KW-0175">Coiled coil</keyword>
<feature type="compositionally biased region" description="Basic and acidic residues" evidence="2">
    <location>
        <begin position="15"/>
        <end position="29"/>
    </location>
</feature>
<feature type="compositionally biased region" description="Basic and acidic residues" evidence="2">
    <location>
        <begin position="81"/>
        <end position="92"/>
    </location>
</feature>
<accession>A0A9P8L393</accession>
<name>A0A9P8L393_9PEZI</name>
<protein>
    <submittedName>
        <fullName evidence="3">Uncharacterized protein</fullName>
    </submittedName>
</protein>
<gene>
    <name evidence="3" type="ORF">FGG08_005069</name>
</gene>
<evidence type="ECO:0000313" key="3">
    <source>
        <dbReference type="EMBL" id="KAH0538334.1"/>
    </source>
</evidence>
<dbReference type="OrthoDB" id="5430054at2759"/>
<evidence type="ECO:0000313" key="4">
    <source>
        <dbReference type="Proteomes" id="UP000698800"/>
    </source>
</evidence>
<dbReference type="Proteomes" id="UP000698800">
    <property type="component" value="Unassembled WGS sequence"/>
</dbReference>
<dbReference type="EMBL" id="JAGHQL010000113">
    <property type="protein sequence ID" value="KAH0538334.1"/>
    <property type="molecule type" value="Genomic_DNA"/>
</dbReference>
<organism evidence="3 4">
    <name type="scientific">Glutinoglossum americanum</name>
    <dbReference type="NCBI Taxonomy" id="1670608"/>
    <lineage>
        <taxon>Eukaryota</taxon>
        <taxon>Fungi</taxon>
        <taxon>Dikarya</taxon>
        <taxon>Ascomycota</taxon>
        <taxon>Pezizomycotina</taxon>
        <taxon>Geoglossomycetes</taxon>
        <taxon>Geoglossales</taxon>
        <taxon>Geoglossaceae</taxon>
        <taxon>Glutinoglossum</taxon>
    </lineage>
</organism>
<feature type="region of interest" description="Disordered" evidence="2">
    <location>
        <begin position="1"/>
        <end position="116"/>
    </location>
</feature>
<evidence type="ECO:0000256" key="1">
    <source>
        <dbReference type="SAM" id="Coils"/>
    </source>
</evidence>
<keyword evidence="4" id="KW-1185">Reference proteome</keyword>
<feature type="compositionally biased region" description="Basic and acidic residues" evidence="2">
    <location>
        <begin position="726"/>
        <end position="742"/>
    </location>
</feature>
<comment type="caution">
    <text evidence="3">The sequence shown here is derived from an EMBL/GenBank/DDBJ whole genome shotgun (WGS) entry which is preliminary data.</text>
</comment>
<feature type="coiled-coil region" evidence="1">
    <location>
        <begin position="565"/>
        <end position="599"/>
    </location>
</feature>
<feature type="coiled-coil region" evidence="1">
    <location>
        <begin position="285"/>
        <end position="316"/>
    </location>
</feature>